<dbReference type="OrthoDB" id="1803934at2"/>
<dbReference type="EMBL" id="CAOS01000011">
    <property type="protein sequence ID" value="CCO08594.1"/>
    <property type="molecule type" value="Genomic_DNA"/>
</dbReference>
<gene>
    <name evidence="1" type="ORF">DESHY_40144</name>
</gene>
<dbReference type="STRING" id="1121428.DESHY_40144"/>
<proteinExistence type="predicted"/>
<protein>
    <submittedName>
        <fullName evidence="1">Efflux transporter, RND family, MFP subunit</fullName>
    </submittedName>
</protein>
<dbReference type="Proteomes" id="UP000009315">
    <property type="component" value="Unassembled WGS sequence"/>
</dbReference>
<name>K8DZP2_9FIRM</name>
<comment type="caution">
    <text evidence="1">The sequence shown here is derived from an EMBL/GenBank/DDBJ whole genome shotgun (WGS) entry which is preliminary data.</text>
</comment>
<evidence type="ECO:0000313" key="1">
    <source>
        <dbReference type="EMBL" id="CCO08594.1"/>
    </source>
</evidence>
<dbReference type="AlphaFoldDB" id="K8DZP2"/>
<evidence type="ECO:0000313" key="2">
    <source>
        <dbReference type="Proteomes" id="UP000009315"/>
    </source>
</evidence>
<organism evidence="1 2">
    <name type="scientific">Desulforamulus hydrothermalis Lam5 = DSM 18033</name>
    <dbReference type="NCBI Taxonomy" id="1121428"/>
    <lineage>
        <taxon>Bacteria</taxon>
        <taxon>Bacillati</taxon>
        <taxon>Bacillota</taxon>
        <taxon>Clostridia</taxon>
        <taxon>Eubacteriales</taxon>
        <taxon>Peptococcaceae</taxon>
        <taxon>Desulforamulus</taxon>
    </lineage>
</organism>
<keyword evidence="2" id="KW-1185">Reference proteome</keyword>
<dbReference type="eggNOG" id="COG0845">
    <property type="taxonomic scope" value="Bacteria"/>
</dbReference>
<reference evidence="1 2" key="1">
    <citation type="journal article" date="2013" name="Genome Announc.">
        <title>Genome Sequence of the Sulfate-Reducing Bacterium Desulfotomaculum hydrothermale Lam5(T).</title>
        <authorList>
            <person name="Amin O."/>
            <person name="Fardeau M.L."/>
            <person name="Valette O."/>
            <person name="Hirschler-Rea A."/>
            <person name="Barbe V."/>
            <person name="Medigue C."/>
            <person name="Vacherie B."/>
            <person name="Ollivier B."/>
            <person name="Bertin P.N."/>
            <person name="Dolla A."/>
        </authorList>
    </citation>
    <scope>NUCLEOTIDE SEQUENCE [LARGE SCALE GENOMIC DNA]</scope>
    <source>
        <strain evidence="2">Lam5 / DSM 18033</strain>
    </source>
</reference>
<dbReference type="Gene3D" id="2.40.50.100">
    <property type="match status" value="1"/>
</dbReference>
<dbReference type="RefSeq" id="WP_008412097.1">
    <property type="nucleotide sequence ID" value="NZ_CAOS01000011.1"/>
</dbReference>
<accession>K8DZP2</accession>
<sequence>MRQKNIYLAGGLLMLAVFSLVKLTGNSPAPETVTVKTGTIVQTVEEFGIVRPAVKHDLYASQPARVVQVPVKNGQSVSQGQTLAITENLDLAVREICRFAVDPFNSDTHRTGRQ</sequence>